<dbReference type="InterPro" id="IPR051578">
    <property type="entry name" value="GDPD"/>
</dbReference>
<dbReference type="SUPFAM" id="SSF51695">
    <property type="entry name" value="PLC-like phosphodiesterases"/>
    <property type="match status" value="1"/>
</dbReference>
<dbReference type="PANTHER" id="PTHR22958">
    <property type="entry name" value="GLYCEROPHOSPHORYL DIESTER PHOSPHODIESTERASE"/>
    <property type="match status" value="1"/>
</dbReference>
<evidence type="ECO:0000256" key="2">
    <source>
        <dbReference type="SAM" id="MobiDB-lite"/>
    </source>
</evidence>
<dbReference type="AlphaFoldDB" id="A0A9Q1C5K5"/>
<gene>
    <name evidence="4" type="ORF">HOLleu_16392</name>
</gene>
<evidence type="ECO:0000313" key="5">
    <source>
        <dbReference type="Proteomes" id="UP001152320"/>
    </source>
</evidence>
<dbReference type="GO" id="GO:0046475">
    <property type="term" value="P:glycerophospholipid catabolic process"/>
    <property type="evidence" value="ECO:0007669"/>
    <property type="project" value="TreeGrafter"/>
</dbReference>
<name>A0A9Q1C5K5_HOLLE</name>
<dbReference type="PANTHER" id="PTHR22958:SF1">
    <property type="entry name" value="GLYCEROPHOSPHOCHOLINE PHOSPHODIESTERASE GPCPD1"/>
    <property type="match status" value="1"/>
</dbReference>
<sequence length="482" mass="54500">MPEVQTLRPLVSETELRLSVSDQPFSPFDGNLNKSGNFFHIKVSCVEVGRLHEKHAVYIRVYNNEEYSPKLQEEFGRPFKTGEFGVFSTQTSNPSNMILSLEVYHREDAGQLNSLGNCLISGSEMGPPRNASMVVTSREGSPVGLINVRTHAIRPWENVEMYSTLPKQTLKRPEKTQLCGHRGMGRTTREKSLLTGQSDRMTNPVPENTLAAFKEAHKVGLSFVEFDVHVTQDGVPIVFHDFETDLGIQQESCDKVLDLVTANVGCMSYKQIQVLRDLKENPDGTSKCDWICSFVEEYPEDRKPCPTLKEALENVSKDLAFHVEIKYPMKDEHGNKETISDVLDRNLVVDAVMDVIYKYGGARQILFSTFDPDLCVMLKLKQHRYPVLLANYGKTEKYASYEGLRCSSARIALNMVLAEKLEGINGHSDDYVADPSLVQQMHHEGLCLFVWGEDNNNPSYVQTLRELQVDYVITDRIGMMET</sequence>
<feature type="region of interest" description="Disordered" evidence="2">
    <location>
        <begin position="179"/>
        <end position="201"/>
    </location>
</feature>
<dbReference type="GO" id="GO:0047389">
    <property type="term" value="F:glycerophosphocholine phosphodiesterase activity"/>
    <property type="evidence" value="ECO:0007669"/>
    <property type="project" value="TreeGrafter"/>
</dbReference>
<comment type="caution">
    <text evidence="4">The sequence shown here is derived from an EMBL/GenBank/DDBJ whole genome shotgun (WGS) entry which is preliminary data.</text>
</comment>
<dbReference type="InterPro" id="IPR030395">
    <property type="entry name" value="GP_PDE_dom"/>
</dbReference>
<dbReference type="Gene3D" id="3.20.20.190">
    <property type="entry name" value="Phosphatidylinositol (PI) phosphodiesterase"/>
    <property type="match status" value="1"/>
</dbReference>
<accession>A0A9Q1C5K5</accession>
<protein>
    <submittedName>
        <fullName evidence="4">Glycerophosphocholine phosphodiesterase GPCPD1</fullName>
    </submittedName>
</protein>
<keyword evidence="5" id="KW-1185">Reference proteome</keyword>
<dbReference type="CDD" id="cd08572">
    <property type="entry name" value="GDPD_GDE5_like"/>
    <property type="match status" value="1"/>
</dbReference>
<dbReference type="Pfam" id="PF03009">
    <property type="entry name" value="GDPD"/>
    <property type="match status" value="1"/>
</dbReference>
<evidence type="ECO:0000313" key="4">
    <source>
        <dbReference type="EMBL" id="KAJ8038845.1"/>
    </source>
</evidence>
<evidence type="ECO:0000259" key="3">
    <source>
        <dbReference type="PROSITE" id="PS51704"/>
    </source>
</evidence>
<dbReference type="EMBL" id="JAIZAY010000007">
    <property type="protein sequence ID" value="KAJ8038845.1"/>
    <property type="molecule type" value="Genomic_DNA"/>
</dbReference>
<evidence type="ECO:0000256" key="1">
    <source>
        <dbReference type="ARBA" id="ARBA00022801"/>
    </source>
</evidence>
<dbReference type="Proteomes" id="UP001152320">
    <property type="component" value="Chromosome 7"/>
</dbReference>
<dbReference type="PROSITE" id="PS51704">
    <property type="entry name" value="GP_PDE"/>
    <property type="match status" value="1"/>
</dbReference>
<organism evidence="4 5">
    <name type="scientific">Holothuria leucospilota</name>
    <name type="common">Black long sea cucumber</name>
    <name type="synonym">Mertensiothuria leucospilota</name>
    <dbReference type="NCBI Taxonomy" id="206669"/>
    <lineage>
        <taxon>Eukaryota</taxon>
        <taxon>Metazoa</taxon>
        <taxon>Echinodermata</taxon>
        <taxon>Eleutherozoa</taxon>
        <taxon>Echinozoa</taxon>
        <taxon>Holothuroidea</taxon>
        <taxon>Aspidochirotacea</taxon>
        <taxon>Aspidochirotida</taxon>
        <taxon>Holothuriidae</taxon>
        <taxon>Holothuria</taxon>
    </lineage>
</organism>
<feature type="domain" description="GP-PDE" evidence="3">
    <location>
        <begin position="193"/>
        <end position="482"/>
    </location>
</feature>
<proteinExistence type="predicted"/>
<dbReference type="InterPro" id="IPR017946">
    <property type="entry name" value="PLC-like_Pdiesterase_TIM-brl"/>
</dbReference>
<dbReference type="OrthoDB" id="1058301at2759"/>
<keyword evidence="1" id="KW-0378">Hydrolase</keyword>
<reference evidence="4" key="1">
    <citation type="submission" date="2021-10" db="EMBL/GenBank/DDBJ databases">
        <title>Tropical sea cucumber genome reveals ecological adaptation and Cuvierian tubules defense mechanism.</title>
        <authorList>
            <person name="Chen T."/>
        </authorList>
    </citation>
    <scope>NUCLEOTIDE SEQUENCE</scope>
    <source>
        <strain evidence="4">Nanhai2018</strain>
        <tissue evidence="4">Muscle</tissue>
    </source>
</reference>